<organism evidence="2 3">
    <name type="scientific">Patiria miniata</name>
    <name type="common">Bat star</name>
    <name type="synonym">Asterina miniata</name>
    <dbReference type="NCBI Taxonomy" id="46514"/>
    <lineage>
        <taxon>Eukaryota</taxon>
        <taxon>Metazoa</taxon>
        <taxon>Echinodermata</taxon>
        <taxon>Eleutherozoa</taxon>
        <taxon>Asterozoa</taxon>
        <taxon>Asteroidea</taxon>
        <taxon>Valvatacea</taxon>
        <taxon>Valvatida</taxon>
        <taxon>Asterinidae</taxon>
        <taxon>Patiria</taxon>
    </lineage>
</organism>
<dbReference type="RefSeq" id="XP_038063942.1">
    <property type="nucleotide sequence ID" value="XM_038208014.1"/>
</dbReference>
<dbReference type="EnsemblMetazoa" id="XM_038208014.1">
    <property type="protein sequence ID" value="XP_038063942.1"/>
    <property type="gene ID" value="LOC119734484"/>
</dbReference>
<evidence type="ECO:0000256" key="1">
    <source>
        <dbReference type="SAM" id="MobiDB-lite"/>
    </source>
</evidence>
<dbReference type="OrthoDB" id="10596866at2759"/>
<dbReference type="Proteomes" id="UP000887568">
    <property type="component" value="Unplaced"/>
</dbReference>
<protein>
    <submittedName>
        <fullName evidence="2">Uncharacterized protein</fullName>
    </submittedName>
</protein>
<dbReference type="OMA" id="MPTGQPE"/>
<accession>A0A914AJN6</accession>
<name>A0A914AJN6_PATMI</name>
<proteinExistence type="predicted"/>
<dbReference type="AlphaFoldDB" id="A0A914AJN6"/>
<feature type="compositionally biased region" description="Acidic residues" evidence="1">
    <location>
        <begin position="61"/>
        <end position="75"/>
    </location>
</feature>
<evidence type="ECO:0000313" key="3">
    <source>
        <dbReference type="Proteomes" id="UP000887568"/>
    </source>
</evidence>
<keyword evidence="3" id="KW-1185">Reference proteome</keyword>
<reference evidence="2" key="1">
    <citation type="submission" date="2022-11" db="UniProtKB">
        <authorList>
            <consortium name="EnsemblMetazoa"/>
        </authorList>
    </citation>
    <scope>IDENTIFICATION</scope>
</reference>
<feature type="region of interest" description="Disordered" evidence="1">
    <location>
        <begin position="1"/>
        <end position="114"/>
    </location>
</feature>
<dbReference type="GeneID" id="119734484"/>
<evidence type="ECO:0000313" key="2">
    <source>
        <dbReference type="EnsemblMetazoa" id="XP_038063942.1"/>
    </source>
</evidence>
<sequence length="144" mass="15339">MPTGQPEPESAPAAFHKAGEHQPEDQASQSSDVQDPERAPAALHKAGEHHPDNLAPQPPSEVEDSSPEPTTEEEVPLAKAEQLRHTSRAGAGQHSNPHHLPKSVIQSETPAMPVPAPAIDPRVLADISRTQLLLAQMLAGVQPR</sequence>